<feature type="region of interest" description="Disordered" evidence="8">
    <location>
        <begin position="345"/>
        <end position="370"/>
    </location>
</feature>
<dbReference type="PANTHER" id="PTHR24006">
    <property type="entry name" value="UBIQUITIN CARBOXYL-TERMINAL HYDROLASE"/>
    <property type="match status" value="1"/>
</dbReference>
<dbReference type="InterPro" id="IPR013083">
    <property type="entry name" value="Znf_RING/FYVE/PHD"/>
</dbReference>
<keyword evidence="3 7" id="KW-0645">Protease</keyword>
<name>A0A899G9G2_9ASCO</name>
<sequence length="721" mass="81788">MPMSSTNEAEILCGEGPDCASKYELLGGLMSNCVHSESLVDVSRVIRAVCSSVKKNRCLKCPKSKDVDGLCFCLHCGSIFCSGPKSHLYNHIVKKPMHCLFTVVSATMRYRLGIIQNRFLAKNVKSEKKRLENKQFSLKYVSLVPGLENLGNTCYFNSVMQVLAASYLLHDVVSSAPFSTPIFSRINAKGSLISAFIEYLDVVYSCTSKNIIFKPQKLFSQVQNRHRQFQSYEQQDAHELLRYFLDSLNTEELSNTCSKNATEKSRQKQKAFGKNDITFMTTVKNENLTENNSDTQENITFVDKLFGGRLASIVVCDTCKSVSVTYEKFQDISLSINILMTDDSDQVDRKSTRPKKAKKKDKNRLHLNSQISRSNNCSEDVFDEGVSSSPRSLENTTKTNIDFKGMSVDSLKKDAIDMYQDDFAISEISTAIDETSKYIDFLLFEKNSVDHKKKGSWNLEDSLRQFTSVEVMENGNSFACEECAKRFHSNKKKDICISSKKKWHDFQLSDSKLPKNCKILIRSDVSFKFSCHLSDLCIHASNGSNVKCKSKSFFLNLPNSSIHSSLNDQDSSNHPKTVLSKAFKRFLIDMPLPPILILHLKRFQQTGRIRSLRKIDTFVDFPATLDLTDYVTPRLRSSPGLLYTLTGVIVHIGNYTHGHYACYILTHKIQPLHESMSTTSTNSKSPIRQWVFANDTETRPATWDEVRRSSAYIFVYEQIDS</sequence>
<dbReference type="Gene3D" id="3.90.70.10">
    <property type="entry name" value="Cysteine proteinases"/>
    <property type="match status" value="1"/>
</dbReference>
<feature type="domain" description="USP" evidence="9">
    <location>
        <begin position="145"/>
        <end position="719"/>
    </location>
</feature>
<dbReference type="PROSITE" id="PS00972">
    <property type="entry name" value="USP_1"/>
    <property type="match status" value="1"/>
</dbReference>
<dbReference type="OrthoDB" id="361536at2759"/>
<keyword evidence="5 7" id="KW-0378">Hydrolase</keyword>
<dbReference type="Gene3D" id="3.30.40.10">
    <property type="entry name" value="Zinc/RING finger domain, C3HC4 (zinc finger)"/>
    <property type="match status" value="1"/>
</dbReference>
<keyword evidence="4 7" id="KW-0833">Ubl conjugation pathway</keyword>
<dbReference type="InterPro" id="IPR050164">
    <property type="entry name" value="Peptidase_C19"/>
</dbReference>
<dbReference type="Pfam" id="PF00443">
    <property type="entry name" value="UCH"/>
    <property type="match status" value="1"/>
</dbReference>
<dbReference type="PANTHER" id="PTHR24006:SF888">
    <property type="entry name" value="UBIQUITIN CARBOXYL-TERMINAL HYDROLASE 30"/>
    <property type="match status" value="1"/>
</dbReference>
<comment type="catalytic activity">
    <reaction evidence="1 7">
        <text>Thiol-dependent hydrolysis of ester, thioester, amide, peptide and isopeptide bonds formed by the C-terminal Gly of ubiquitin (a 76-residue protein attached to proteins as an intracellular targeting signal).</text>
        <dbReference type="EC" id="3.4.19.12"/>
    </reaction>
</comment>
<dbReference type="Proteomes" id="UP000663699">
    <property type="component" value="Chromosome 5"/>
</dbReference>
<dbReference type="GO" id="GO:0005634">
    <property type="term" value="C:nucleus"/>
    <property type="evidence" value="ECO:0007669"/>
    <property type="project" value="TreeGrafter"/>
</dbReference>
<evidence type="ECO:0000256" key="5">
    <source>
        <dbReference type="ARBA" id="ARBA00022801"/>
    </source>
</evidence>
<dbReference type="GO" id="GO:0006508">
    <property type="term" value="P:proteolysis"/>
    <property type="evidence" value="ECO:0007669"/>
    <property type="project" value="UniProtKB-KW"/>
</dbReference>
<dbReference type="InterPro" id="IPR018200">
    <property type="entry name" value="USP_CS"/>
</dbReference>
<keyword evidence="11" id="KW-1185">Reference proteome</keyword>
<evidence type="ECO:0000256" key="7">
    <source>
        <dbReference type="RuleBase" id="RU366025"/>
    </source>
</evidence>
<dbReference type="SUPFAM" id="SSF57850">
    <property type="entry name" value="RING/U-box"/>
    <property type="match status" value="1"/>
</dbReference>
<evidence type="ECO:0000256" key="4">
    <source>
        <dbReference type="ARBA" id="ARBA00022786"/>
    </source>
</evidence>
<evidence type="ECO:0000259" key="9">
    <source>
        <dbReference type="PROSITE" id="PS50235"/>
    </source>
</evidence>
<reference evidence="10" key="1">
    <citation type="submission" date="2020-06" db="EMBL/GenBank/DDBJ databases">
        <title>Genomes of multiple members of Pneumocystis genus reveal paths to human pathogen Pneumocystis jirovecii.</title>
        <authorList>
            <person name="Cisse O.H."/>
            <person name="Ma L."/>
            <person name="Dekker J."/>
            <person name="Khil P."/>
            <person name="Jo J."/>
            <person name="Brenchley J."/>
            <person name="Blair R."/>
            <person name="Pahar B."/>
            <person name="Chabe M."/>
            <person name="Van Rompay K.A."/>
            <person name="Keesler R."/>
            <person name="Sukura A."/>
            <person name="Hirsch V."/>
            <person name="Kutty G."/>
            <person name="Liu Y."/>
            <person name="Peng L."/>
            <person name="Chen J."/>
            <person name="Song J."/>
            <person name="Weissenbacher-Lang C."/>
            <person name="Xu J."/>
            <person name="Upham N.S."/>
            <person name="Stajich J.E."/>
            <person name="Cuomo C.A."/>
            <person name="Cushion M.T."/>
            <person name="Kovacs J.A."/>
        </authorList>
    </citation>
    <scope>NUCLEOTIDE SEQUENCE</scope>
    <source>
        <strain evidence="10">2A</strain>
    </source>
</reference>
<evidence type="ECO:0000256" key="1">
    <source>
        <dbReference type="ARBA" id="ARBA00000707"/>
    </source>
</evidence>
<dbReference type="InterPro" id="IPR038765">
    <property type="entry name" value="Papain-like_cys_pep_sf"/>
</dbReference>
<comment type="similarity">
    <text evidence="2 7">Belongs to the peptidase C19 family.</text>
</comment>
<dbReference type="GO" id="GO:0016579">
    <property type="term" value="P:protein deubiquitination"/>
    <property type="evidence" value="ECO:0007669"/>
    <property type="project" value="InterPro"/>
</dbReference>
<evidence type="ECO:0000313" key="11">
    <source>
        <dbReference type="Proteomes" id="UP000663699"/>
    </source>
</evidence>
<dbReference type="EC" id="3.4.19.12" evidence="7"/>
<proteinExistence type="inferred from homology"/>
<dbReference type="SUPFAM" id="SSF54001">
    <property type="entry name" value="Cysteine proteinases"/>
    <property type="match status" value="1"/>
</dbReference>
<evidence type="ECO:0000256" key="6">
    <source>
        <dbReference type="ARBA" id="ARBA00022807"/>
    </source>
</evidence>
<feature type="compositionally biased region" description="Basic residues" evidence="8">
    <location>
        <begin position="352"/>
        <end position="365"/>
    </location>
</feature>
<dbReference type="AlphaFoldDB" id="A0A899G9G2"/>
<dbReference type="InterPro" id="IPR001394">
    <property type="entry name" value="Peptidase_C19_UCH"/>
</dbReference>
<dbReference type="EMBL" id="CP054536">
    <property type="protein sequence ID" value="QSL65217.1"/>
    <property type="molecule type" value="Genomic_DNA"/>
</dbReference>
<accession>A0A899G9G2</accession>
<protein>
    <recommendedName>
        <fullName evidence="7">Ubiquitin carboxyl-terminal hydrolase</fullName>
        <ecNumber evidence="7">3.4.19.12</ecNumber>
    </recommendedName>
</protein>
<keyword evidence="6 7" id="KW-0788">Thiol protease</keyword>
<evidence type="ECO:0000256" key="2">
    <source>
        <dbReference type="ARBA" id="ARBA00009085"/>
    </source>
</evidence>
<dbReference type="InterPro" id="IPR028889">
    <property type="entry name" value="USP"/>
</dbReference>
<dbReference type="PROSITE" id="PS00973">
    <property type="entry name" value="USP_2"/>
    <property type="match status" value="1"/>
</dbReference>
<evidence type="ECO:0000313" key="10">
    <source>
        <dbReference type="EMBL" id="QSL65217.1"/>
    </source>
</evidence>
<dbReference type="PROSITE" id="PS50235">
    <property type="entry name" value="USP_3"/>
    <property type="match status" value="1"/>
</dbReference>
<evidence type="ECO:0000256" key="8">
    <source>
        <dbReference type="SAM" id="MobiDB-lite"/>
    </source>
</evidence>
<organism evidence="10 11">
    <name type="scientific">Pneumocystis wakefieldiae</name>
    <dbReference type="NCBI Taxonomy" id="38082"/>
    <lineage>
        <taxon>Eukaryota</taxon>
        <taxon>Fungi</taxon>
        <taxon>Dikarya</taxon>
        <taxon>Ascomycota</taxon>
        <taxon>Taphrinomycotina</taxon>
        <taxon>Pneumocystomycetes</taxon>
        <taxon>Pneumocystaceae</taxon>
        <taxon>Pneumocystis</taxon>
    </lineage>
</organism>
<evidence type="ECO:0000256" key="3">
    <source>
        <dbReference type="ARBA" id="ARBA00022670"/>
    </source>
</evidence>
<gene>
    <name evidence="10" type="ORF">MERGE_002525</name>
</gene>
<dbReference type="GO" id="GO:0005829">
    <property type="term" value="C:cytosol"/>
    <property type="evidence" value="ECO:0007669"/>
    <property type="project" value="TreeGrafter"/>
</dbReference>
<dbReference type="GO" id="GO:0004843">
    <property type="term" value="F:cysteine-type deubiquitinase activity"/>
    <property type="evidence" value="ECO:0007669"/>
    <property type="project" value="UniProtKB-UniRule"/>
</dbReference>